<name>A0A2H3P131_9BACT</name>
<dbReference type="EMBL" id="PDEP01000006">
    <property type="protein sequence ID" value="PEN07112.1"/>
    <property type="molecule type" value="Genomic_DNA"/>
</dbReference>
<keyword evidence="2" id="KW-1133">Transmembrane helix</keyword>
<protein>
    <recommendedName>
        <fullName evidence="3">Peptidase S74 domain-containing protein</fullName>
    </recommendedName>
</protein>
<keyword evidence="2" id="KW-0812">Transmembrane</keyword>
<comment type="caution">
    <text evidence="4">The sequence shown here is derived from an EMBL/GenBank/DDBJ whole genome shotgun (WGS) entry which is preliminary data.</text>
</comment>
<feature type="transmembrane region" description="Helical" evidence="2">
    <location>
        <begin position="42"/>
        <end position="61"/>
    </location>
</feature>
<evidence type="ECO:0000313" key="5">
    <source>
        <dbReference type="Proteomes" id="UP000221024"/>
    </source>
</evidence>
<sequence>MVNRTPHNRLLLFKFVCISIMSYVFYASFITKTYLLNVRSTVLWIACVALGWSLLSLAATAQTPATTITNSSGEVVLQSNEDGGLLAPGEFATGAIPAEGAGTRMMWYPKEAAFRAGRVGVNSNGTEWDTTNVGSSSVAFGSDTEASGSGAMAVGFETTASSFGAAAMGHNTTASGGTGATAMGTGTTANSTGATSMGQGTTASGLGTTAMGLSTTASGDRSTAMGRETISATLNSLSIGRFNNANTSSDGTIFVVGNGGVNNRSDALVLDDQGNLEISGTLTESSDRRLKTGIEPLEESTLQALVNLRPVRYQFKDQETHPSGEQIGLIAQEVREAFPELVHEGPGGTLSLAYPKLTAVLIKGMQEQQTQIDSLAREVRLLQEVKHNQEQLSEQVAALQQANDGTRSRPLPAGWSLTALLVLLVGTGGVVAGRRL</sequence>
<dbReference type="Proteomes" id="UP000221024">
    <property type="component" value="Unassembled WGS sequence"/>
</dbReference>
<evidence type="ECO:0000313" key="4">
    <source>
        <dbReference type="EMBL" id="PEN07112.1"/>
    </source>
</evidence>
<gene>
    <name evidence="4" type="ORF">CRI93_08230</name>
</gene>
<dbReference type="Gene3D" id="1.10.10.10">
    <property type="entry name" value="Winged helix-like DNA-binding domain superfamily/Winged helix DNA-binding domain"/>
    <property type="match status" value="1"/>
</dbReference>
<keyword evidence="1" id="KW-0175">Coiled coil</keyword>
<dbReference type="SUPFAM" id="SSF101967">
    <property type="entry name" value="Adhesin YadA, collagen-binding domain"/>
    <property type="match status" value="1"/>
</dbReference>
<dbReference type="Pfam" id="PF13884">
    <property type="entry name" value="Peptidase_S74"/>
    <property type="match status" value="1"/>
</dbReference>
<dbReference type="OrthoDB" id="644207at2"/>
<dbReference type="InterPro" id="IPR008640">
    <property type="entry name" value="Adhesin_Head_dom"/>
</dbReference>
<keyword evidence="2" id="KW-0472">Membrane</keyword>
<feature type="domain" description="Peptidase S74" evidence="3">
    <location>
        <begin position="286"/>
        <end position="379"/>
    </location>
</feature>
<evidence type="ECO:0000256" key="2">
    <source>
        <dbReference type="SAM" id="Phobius"/>
    </source>
</evidence>
<organism evidence="4 5">
    <name type="scientific">Longimonas halophila</name>
    <dbReference type="NCBI Taxonomy" id="1469170"/>
    <lineage>
        <taxon>Bacteria</taxon>
        <taxon>Pseudomonadati</taxon>
        <taxon>Rhodothermota</taxon>
        <taxon>Rhodothermia</taxon>
        <taxon>Rhodothermales</taxon>
        <taxon>Salisaetaceae</taxon>
        <taxon>Longimonas</taxon>
    </lineage>
</organism>
<feature type="transmembrane region" description="Helical" evidence="2">
    <location>
        <begin position="12"/>
        <end position="30"/>
    </location>
</feature>
<evidence type="ECO:0000259" key="3">
    <source>
        <dbReference type="PROSITE" id="PS51688"/>
    </source>
</evidence>
<dbReference type="Gene3D" id="2.150.10.10">
    <property type="entry name" value="Serralysin-like metalloprotease, C-terminal"/>
    <property type="match status" value="1"/>
</dbReference>
<dbReference type="InterPro" id="IPR036388">
    <property type="entry name" value="WH-like_DNA-bd_sf"/>
</dbReference>
<accession>A0A2H3P131</accession>
<evidence type="ECO:0000256" key="1">
    <source>
        <dbReference type="SAM" id="Coils"/>
    </source>
</evidence>
<feature type="transmembrane region" description="Helical" evidence="2">
    <location>
        <begin position="413"/>
        <end position="433"/>
    </location>
</feature>
<dbReference type="AlphaFoldDB" id="A0A2H3P131"/>
<proteinExistence type="predicted"/>
<dbReference type="Pfam" id="PF05658">
    <property type="entry name" value="YadA_head"/>
    <property type="match status" value="3"/>
</dbReference>
<dbReference type="InterPro" id="IPR011049">
    <property type="entry name" value="Serralysin-like_metalloprot_C"/>
</dbReference>
<keyword evidence="5" id="KW-1185">Reference proteome</keyword>
<reference evidence="4 5" key="1">
    <citation type="submission" date="2017-10" db="EMBL/GenBank/DDBJ databases">
        <title>Draft genome of Longimonas halophila.</title>
        <authorList>
            <person name="Goh K.M."/>
            <person name="Shamsir M.S."/>
            <person name="Lim S.W."/>
        </authorList>
    </citation>
    <scope>NUCLEOTIDE SEQUENCE [LARGE SCALE GENOMIC DNA]</scope>
    <source>
        <strain evidence="4 5">KCTC 42399</strain>
    </source>
</reference>
<dbReference type="GO" id="GO:0019867">
    <property type="term" value="C:outer membrane"/>
    <property type="evidence" value="ECO:0007669"/>
    <property type="project" value="InterPro"/>
</dbReference>
<feature type="coiled-coil region" evidence="1">
    <location>
        <begin position="365"/>
        <end position="409"/>
    </location>
</feature>
<dbReference type="CDD" id="cd12820">
    <property type="entry name" value="LbR_YadA-like"/>
    <property type="match status" value="1"/>
</dbReference>
<dbReference type="PROSITE" id="PS51688">
    <property type="entry name" value="ICA"/>
    <property type="match status" value="1"/>
</dbReference>
<dbReference type="InterPro" id="IPR030392">
    <property type="entry name" value="S74_ICA"/>
</dbReference>